<evidence type="ECO:0000259" key="7">
    <source>
        <dbReference type="Pfam" id="PF00561"/>
    </source>
</evidence>
<evidence type="ECO:0000313" key="8">
    <source>
        <dbReference type="EMBL" id="CAA9458621.1"/>
    </source>
</evidence>
<dbReference type="InterPro" id="IPR000073">
    <property type="entry name" value="AB_hydrolase_1"/>
</dbReference>
<keyword evidence="5" id="KW-0012">Acyltransferase</keyword>
<dbReference type="GO" id="GO:0016746">
    <property type="term" value="F:acyltransferase activity"/>
    <property type="evidence" value="ECO:0007669"/>
    <property type="project" value="UniProtKB-KW"/>
</dbReference>
<dbReference type="PANTHER" id="PTHR36837:SF2">
    <property type="entry name" value="POLY(3-HYDROXYALKANOATE) POLYMERASE SUBUNIT PHAC"/>
    <property type="match status" value="1"/>
</dbReference>
<accession>A0A6J4QY22</accession>
<keyword evidence="3" id="KW-0808">Transferase</keyword>
<dbReference type="NCBIfam" id="TIGR01836">
    <property type="entry name" value="PHA_synth_III_C"/>
    <property type="match status" value="1"/>
</dbReference>
<feature type="domain" description="AB hydrolase-1" evidence="7">
    <location>
        <begin position="83"/>
        <end position="334"/>
    </location>
</feature>
<proteinExistence type="predicted"/>
<dbReference type="GO" id="GO:0042619">
    <property type="term" value="P:poly-hydroxybutyrate biosynthetic process"/>
    <property type="evidence" value="ECO:0007669"/>
    <property type="project" value="UniProtKB-KW"/>
</dbReference>
<organism evidence="8">
    <name type="scientific">uncultured Rubrobacteraceae bacterium</name>
    <dbReference type="NCBI Taxonomy" id="349277"/>
    <lineage>
        <taxon>Bacteria</taxon>
        <taxon>Bacillati</taxon>
        <taxon>Actinomycetota</taxon>
        <taxon>Rubrobacteria</taxon>
        <taxon>Rubrobacterales</taxon>
        <taxon>Rubrobacteraceae</taxon>
        <taxon>environmental samples</taxon>
    </lineage>
</organism>
<comment type="pathway">
    <text evidence="1">Biopolymer metabolism; poly-(R)-3-hydroxybutanoate biosynthesis.</text>
</comment>
<dbReference type="Pfam" id="PF00561">
    <property type="entry name" value="Abhydrolase_1"/>
    <property type="match status" value="1"/>
</dbReference>
<evidence type="ECO:0000256" key="5">
    <source>
        <dbReference type="ARBA" id="ARBA00023315"/>
    </source>
</evidence>
<dbReference type="InterPro" id="IPR029058">
    <property type="entry name" value="AB_hydrolase_fold"/>
</dbReference>
<protein>
    <recommendedName>
        <fullName evidence="2">Poly(3-hydroxyalkanoate) polymerase subunit PhaC</fullName>
    </recommendedName>
    <alternativeName>
        <fullName evidence="6">PHB synthase subunit PhaC</fullName>
    </alternativeName>
</protein>
<sequence>MAERRGALPPELEETFEKYAEGARIMFEGARARTGQTSKEEIWAKNKARLYRYAPGAEKKYPVPILMIYALINKPYVLDLLPGNSLIEHLTGEGFDVYLLDWGVPGDEDEDLCFEDYVFDYIRPAVKRVLRTSRADEYTLFGYCMGGTIAAMHASLFPEKLKNLVLLTAPVDFAPENTGLTGLWTSENRLDPDLLVESFGNIPSEFIDHGMQMLKPVTNYVGTYATMWEYLLEDKPMETWAAMNKWVKDGTPFPGSAFKQWIRDFYQHNKLVKSEIELRGRRVDLSNIICPLLNIAGERDHICLLPQAEATMGLVSSEDKEFFALDAGHVGLMVGGDAKKGLWPKVNSWLAERSGAKKS</sequence>
<keyword evidence="4" id="KW-0583">PHB biosynthesis</keyword>
<evidence type="ECO:0000256" key="1">
    <source>
        <dbReference type="ARBA" id="ARBA00004683"/>
    </source>
</evidence>
<evidence type="ECO:0000256" key="4">
    <source>
        <dbReference type="ARBA" id="ARBA00022752"/>
    </source>
</evidence>
<reference evidence="8" key="1">
    <citation type="submission" date="2020-02" db="EMBL/GenBank/DDBJ databases">
        <authorList>
            <person name="Meier V. D."/>
        </authorList>
    </citation>
    <scope>NUCLEOTIDE SEQUENCE</scope>
    <source>
        <strain evidence="8">AVDCRST_MAG14</strain>
    </source>
</reference>
<dbReference type="InterPro" id="IPR051321">
    <property type="entry name" value="PHA/PHB_synthase"/>
</dbReference>
<gene>
    <name evidence="8" type="ORF">AVDCRST_MAG14-2064</name>
</gene>
<name>A0A6J4QY22_9ACTN</name>
<dbReference type="Gene3D" id="3.40.50.1820">
    <property type="entry name" value="alpha/beta hydrolase"/>
    <property type="match status" value="1"/>
</dbReference>
<dbReference type="InterPro" id="IPR010125">
    <property type="entry name" value="PHA_synth_III_C"/>
</dbReference>
<dbReference type="EMBL" id="CADCVG010000084">
    <property type="protein sequence ID" value="CAA9458621.1"/>
    <property type="molecule type" value="Genomic_DNA"/>
</dbReference>
<dbReference type="AlphaFoldDB" id="A0A6J4QY22"/>
<dbReference type="PANTHER" id="PTHR36837">
    <property type="entry name" value="POLY(3-HYDROXYALKANOATE) POLYMERASE SUBUNIT PHAC"/>
    <property type="match status" value="1"/>
</dbReference>
<evidence type="ECO:0000256" key="2">
    <source>
        <dbReference type="ARBA" id="ARBA00019065"/>
    </source>
</evidence>
<dbReference type="SUPFAM" id="SSF53474">
    <property type="entry name" value="alpha/beta-Hydrolases"/>
    <property type="match status" value="1"/>
</dbReference>
<evidence type="ECO:0000256" key="3">
    <source>
        <dbReference type="ARBA" id="ARBA00022679"/>
    </source>
</evidence>
<dbReference type="UniPathway" id="UPA00917"/>
<evidence type="ECO:0000256" key="6">
    <source>
        <dbReference type="ARBA" id="ARBA00033356"/>
    </source>
</evidence>